<dbReference type="EMBL" id="SMKP01000016">
    <property type="protein sequence ID" value="TDD23649.1"/>
    <property type="molecule type" value="Genomic_DNA"/>
</dbReference>
<dbReference type="AlphaFoldDB" id="A0A4R4X0G0"/>
<name>A0A4R4X0G0_9ACTN</name>
<comment type="caution">
    <text evidence="2">The sequence shown here is derived from an EMBL/GenBank/DDBJ whole genome shotgun (WGS) entry which is preliminary data.</text>
</comment>
<evidence type="ECO:0008006" key="4">
    <source>
        <dbReference type="Google" id="ProtNLM"/>
    </source>
</evidence>
<dbReference type="OrthoDB" id="3213585at2"/>
<feature type="region of interest" description="Disordered" evidence="1">
    <location>
        <begin position="46"/>
        <end position="74"/>
    </location>
</feature>
<gene>
    <name evidence="2" type="ORF">E1294_07935</name>
</gene>
<protein>
    <recommendedName>
        <fullName evidence="4">Nucleotide exchange factor GrpE</fullName>
    </recommendedName>
</protein>
<sequence length="184" mass="20397">MALLSSIRAHVRQLRHPREFRIHAAAWPADALAAFERLAADEAVRTADETARAEPAQDDSSRSGSEQVPHDALPGSSVADVVTSIWRLDRRVRRVPGVTRSATRHLEMAWDTLVQAGVKIQDHMNDPFDPGLSIKVLSYQPTPELDRDRVVETIRPSIYLNDQMIQRGEVIVGTPDPVAKEAAP</sequence>
<accession>A0A4R4X0G0</accession>
<evidence type="ECO:0000313" key="3">
    <source>
        <dbReference type="Proteomes" id="UP000294543"/>
    </source>
</evidence>
<keyword evidence="3" id="KW-1185">Reference proteome</keyword>
<reference evidence="2 3" key="1">
    <citation type="submission" date="2019-03" db="EMBL/GenBank/DDBJ databases">
        <title>Draft genome sequences of novel Actinobacteria.</title>
        <authorList>
            <person name="Sahin N."/>
            <person name="Ay H."/>
            <person name="Saygin H."/>
        </authorList>
    </citation>
    <scope>NUCLEOTIDE SEQUENCE [LARGE SCALE GENOMIC DNA]</scope>
    <source>
        <strain evidence="2 3">KC712</strain>
    </source>
</reference>
<dbReference type="Proteomes" id="UP000294543">
    <property type="component" value="Unassembled WGS sequence"/>
</dbReference>
<evidence type="ECO:0000256" key="1">
    <source>
        <dbReference type="SAM" id="MobiDB-lite"/>
    </source>
</evidence>
<proteinExistence type="predicted"/>
<organism evidence="2 3">
    <name type="scientific">Nonomuraea diastatica</name>
    <dbReference type="NCBI Taxonomy" id="1848329"/>
    <lineage>
        <taxon>Bacteria</taxon>
        <taxon>Bacillati</taxon>
        <taxon>Actinomycetota</taxon>
        <taxon>Actinomycetes</taxon>
        <taxon>Streptosporangiales</taxon>
        <taxon>Streptosporangiaceae</taxon>
        <taxon>Nonomuraea</taxon>
    </lineage>
</organism>
<dbReference type="RefSeq" id="WP_132506300.1">
    <property type="nucleotide sequence ID" value="NZ_SMKP01000016.1"/>
</dbReference>
<evidence type="ECO:0000313" key="2">
    <source>
        <dbReference type="EMBL" id="TDD23649.1"/>
    </source>
</evidence>